<evidence type="ECO:0000313" key="1">
    <source>
        <dbReference type="EMBL" id="KYO40144.1"/>
    </source>
</evidence>
<sequence length="90" mass="9974">MCVSAETQLDSVESSSLQAAPPCEVQQTFSLHFPIRSGCSLPHPFRKGVVAAPPKSSLIGDWAPPIGIKNSRPRTQWRLKWVSRHTPLRL</sequence>
<dbReference type="AlphaFoldDB" id="A0A151NTQ7"/>
<evidence type="ECO:0000313" key="2">
    <source>
        <dbReference type="Proteomes" id="UP000050525"/>
    </source>
</evidence>
<comment type="caution">
    <text evidence="1">The sequence shown here is derived from an EMBL/GenBank/DDBJ whole genome shotgun (WGS) entry which is preliminary data.</text>
</comment>
<dbReference type="Proteomes" id="UP000050525">
    <property type="component" value="Unassembled WGS sequence"/>
</dbReference>
<protein>
    <submittedName>
        <fullName evidence="1">Uncharacterized protein</fullName>
    </submittedName>
</protein>
<dbReference type="EMBL" id="AKHW03002075">
    <property type="protein sequence ID" value="KYO40144.1"/>
    <property type="molecule type" value="Genomic_DNA"/>
</dbReference>
<name>A0A151NTQ7_ALLMI</name>
<organism evidence="1 2">
    <name type="scientific">Alligator mississippiensis</name>
    <name type="common">American alligator</name>
    <dbReference type="NCBI Taxonomy" id="8496"/>
    <lineage>
        <taxon>Eukaryota</taxon>
        <taxon>Metazoa</taxon>
        <taxon>Chordata</taxon>
        <taxon>Craniata</taxon>
        <taxon>Vertebrata</taxon>
        <taxon>Euteleostomi</taxon>
        <taxon>Archelosauria</taxon>
        <taxon>Archosauria</taxon>
        <taxon>Crocodylia</taxon>
        <taxon>Alligatoridae</taxon>
        <taxon>Alligatorinae</taxon>
        <taxon>Alligator</taxon>
    </lineage>
</organism>
<gene>
    <name evidence="1" type="ORF">Y1Q_0022077</name>
</gene>
<reference evidence="1 2" key="1">
    <citation type="journal article" date="2012" name="Genome Biol.">
        <title>Sequencing three crocodilian genomes to illuminate the evolution of archosaurs and amniotes.</title>
        <authorList>
            <person name="St John J.A."/>
            <person name="Braun E.L."/>
            <person name="Isberg S.R."/>
            <person name="Miles L.G."/>
            <person name="Chong A.Y."/>
            <person name="Gongora J."/>
            <person name="Dalzell P."/>
            <person name="Moran C."/>
            <person name="Bed'hom B."/>
            <person name="Abzhanov A."/>
            <person name="Burgess S.C."/>
            <person name="Cooksey A.M."/>
            <person name="Castoe T.A."/>
            <person name="Crawford N.G."/>
            <person name="Densmore L.D."/>
            <person name="Drew J.C."/>
            <person name="Edwards S.V."/>
            <person name="Faircloth B.C."/>
            <person name="Fujita M.K."/>
            <person name="Greenwold M.J."/>
            <person name="Hoffmann F.G."/>
            <person name="Howard J.M."/>
            <person name="Iguchi T."/>
            <person name="Janes D.E."/>
            <person name="Khan S.Y."/>
            <person name="Kohno S."/>
            <person name="de Koning A.J."/>
            <person name="Lance S.L."/>
            <person name="McCarthy F.M."/>
            <person name="McCormack J.E."/>
            <person name="Merchant M.E."/>
            <person name="Peterson D.G."/>
            <person name="Pollock D.D."/>
            <person name="Pourmand N."/>
            <person name="Raney B.J."/>
            <person name="Roessler K.A."/>
            <person name="Sanford J.R."/>
            <person name="Sawyer R.H."/>
            <person name="Schmidt C.J."/>
            <person name="Triplett E.W."/>
            <person name="Tuberville T.D."/>
            <person name="Venegas-Anaya M."/>
            <person name="Howard J.T."/>
            <person name="Jarvis E.D."/>
            <person name="Guillette L.J.Jr."/>
            <person name="Glenn T.C."/>
            <person name="Green R.E."/>
            <person name="Ray D.A."/>
        </authorList>
    </citation>
    <scope>NUCLEOTIDE SEQUENCE [LARGE SCALE GENOMIC DNA]</scope>
    <source>
        <strain evidence="1">KSC_2009_1</strain>
    </source>
</reference>
<proteinExistence type="predicted"/>
<keyword evidence="2" id="KW-1185">Reference proteome</keyword>
<accession>A0A151NTQ7</accession>